<reference evidence="12" key="1">
    <citation type="submission" date="2020-11" db="EMBL/GenBank/DDBJ databases">
        <authorList>
            <person name="Whitehead M."/>
        </authorList>
    </citation>
    <scope>NUCLEOTIDE SEQUENCE</scope>
    <source>
        <strain evidence="12">EGII</strain>
    </source>
</reference>
<dbReference type="GO" id="GO:0000978">
    <property type="term" value="F:RNA polymerase II cis-regulatory region sequence-specific DNA binding"/>
    <property type="evidence" value="ECO:0007669"/>
    <property type="project" value="TreeGrafter"/>
</dbReference>
<evidence type="ECO:0000256" key="4">
    <source>
        <dbReference type="ARBA" id="ARBA00022771"/>
    </source>
</evidence>
<proteinExistence type="predicted"/>
<dbReference type="SMART" id="SM00355">
    <property type="entry name" value="ZnF_C2H2"/>
    <property type="match status" value="7"/>
</dbReference>
<feature type="domain" description="C2H2-type" evidence="10">
    <location>
        <begin position="404"/>
        <end position="434"/>
    </location>
</feature>
<dbReference type="AlphaFoldDB" id="A0A811VD01"/>
<keyword evidence="3" id="KW-0677">Repeat</keyword>
<accession>A0A811VD01</accession>
<dbReference type="Gene3D" id="3.40.1800.20">
    <property type="match status" value="1"/>
</dbReference>
<feature type="domain" description="C2H2-type" evidence="10">
    <location>
        <begin position="284"/>
        <end position="312"/>
    </location>
</feature>
<evidence type="ECO:0000313" key="12">
    <source>
        <dbReference type="EMBL" id="CAD7013755.1"/>
    </source>
</evidence>
<feature type="domain" description="C2H2-type" evidence="10">
    <location>
        <begin position="315"/>
        <end position="342"/>
    </location>
</feature>
<feature type="binding site" evidence="8">
    <location>
        <position position="3"/>
    </location>
    <ligand>
        <name>Zn(2+)</name>
        <dbReference type="ChEBI" id="CHEBI:29105"/>
    </ligand>
</feature>
<keyword evidence="5 8" id="KW-0862">Zinc</keyword>
<dbReference type="PROSITE" id="PS51915">
    <property type="entry name" value="ZAD"/>
    <property type="match status" value="1"/>
</dbReference>
<evidence type="ECO:0000259" key="11">
    <source>
        <dbReference type="PROSITE" id="PS51915"/>
    </source>
</evidence>
<name>A0A811VD01_CERCA</name>
<dbReference type="PANTHER" id="PTHR24376">
    <property type="entry name" value="ZINC FINGER PROTEIN"/>
    <property type="match status" value="1"/>
</dbReference>
<evidence type="ECO:0000256" key="8">
    <source>
        <dbReference type="PROSITE-ProRule" id="PRU01263"/>
    </source>
</evidence>
<evidence type="ECO:0000256" key="2">
    <source>
        <dbReference type="ARBA" id="ARBA00022723"/>
    </source>
</evidence>
<comment type="subcellular location">
    <subcellularLocation>
        <location evidence="1">Nucleus</location>
    </subcellularLocation>
</comment>
<dbReference type="Proteomes" id="UP000606786">
    <property type="component" value="Unassembled WGS sequence"/>
</dbReference>
<organism evidence="12 13">
    <name type="scientific">Ceratitis capitata</name>
    <name type="common">Mediterranean fruit fly</name>
    <name type="synonym">Tephritis capitata</name>
    <dbReference type="NCBI Taxonomy" id="7213"/>
    <lineage>
        <taxon>Eukaryota</taxon>
        <taxon>Metazoa</taxon>
        <taxon>Ecdysozoa</taxon>
        <taxon>Arthropoda</taxon>
        <taxon>Hexapoda</taxon>
        <taxon>Insecta</taxon>
        <taxon>Pterygota</taxon>
        <taxon>Neoptera</taxon>
        <taxon>Endopterygota</taxon>
        <taxon>Diptera</taxon>
        <taxon>Brachycera</taxon>
        <taxon>Muscomorpha</taxon>
        <taxon>Tephritoidea</taxon>
        <taxon>Tephritidae</taxon>
        <taxon>Ceratitis</taxon>
        <taxon>Ceratitis</taxon>
    </lineage>
</organism>
<dbReference type="SUPFAM" id="SSF57716">
    <property type="entry name" value="Glucocorticoid receptor-like (DNA-binding domain)"/>
    <property type="match status" value="1"/>
</dbReference>
<evidence type="ECO:0000256" key="9">
    <source>
        <dbReference type="SAM" id="MobiDB-lite"/>
    </source>
</evidence>
<comment type="caution">
    <text evidence="12">The sequence shown here is derived from an EMBL/GenBank/DDBJ whole genome shotgun (WGS) entry which is preliminary data.</text>
</comment>
<dbReference type="SMART" id="SM00868">
    <property type="entry name" value="zf-AD"/>
    <property type="match status" value="1"/>
</dbReference>
<dbReference type="SUPFAM" id="SSF57667">
    <property type="entry name" value="beta-beta-alpha zinc fingers"/>
    <property type="match status" value="3"/>
</dbReference>
<dbReference type="PANTHER" id="PTHR24376:SF235">
    <property type="entry name" value="C2H2-TYPE DOMAIN-CONTAINING PROTEIN"/>
    <property type="match status" value="1"/>
</dbReference>
<evidence type="ECO:0000256" key="1">
    <source>
        <dbReference type="ARBA" id="ARBA00004123"/>
    </source>
</evidence>
<keyword evidence="2 8" id="KW-0479">Metal-binding</keyword>
<dbReference type="Pfam" id="PF00096">
    <property type="entry name" value="zf-C2H2"/>
    <property type="match status" value="2"/>
</dbReference>
<dbReference type="GO" id="GO:0008270">
    <property type="term" value="F:zinc ion binding"/>
    <property type="evidence" value="ECO:0007669"/>
    <property type="project" value="UniProtKB-UniRule"/>
</dbReference>
<feature type="binding site" evidence="8">
    <location>
        <position position="49"/>
    </location>
    <ligand>
        <name>Zn(2+)</name>
        <dbReference type="ChEBI" id="CHEBI:29105"/>
    </ligand>
</feature>
<dbReference type="PROSITE" id="PS00028">
    <property type="entry name" value="ZINC_FINGER_C2H2_1"/>
    <property type="match status" value="5"/>
</dbReference>
<evidence type="ECO:0000256" key="7">
    <source>
        <dbReference type="PROSITE-ProRule" id="PRU00042"/>
    </source>
</evidence>
<evidence type="ECO:0000259" key="10">
    <source>
        <dbReference type="PROSITE" id="PS50157"/>
    </source>
</evidence>
<keyword evidence="13" id="KW-1185">Reference proteome</keyword>
<keyword evidence="4 7" id="KW-0863">Zinc-finger</keyword>
<dbReference type="Gene3D" id="3.30.160.60">
    <property type="entry name" value="Classic Zinc Finger"/>
    <property type="match status" value="4"/>
</dbReference>
<feature type="binding site" evidence="8">
    <location>
        <position position="52"/>
    </location>
    <ligand>
        <name>Zn(2+)</name>
        <dbReference type="ChEBI" id="CHEBI:29105"/>
    </ligand>
</feature>
<feature type="domain" description="ZAD" evidence="11">
    <location>
        <begin position="1"/>
        <end position="76"/>
    </location>
</feature>
<dbReference type="Pfam" id="PF07776">
    <property type="entry name" value="zf-AD"/>
    <property type="match status" value="1"/>
</dbReference>
<gene>
    <name evidence="12" type="ORF">CCAP1982_LOCUS21783</name>
</gene>
<sequence length="483" mass="56446">MLCILCCKYADSCLNIFDENEIKLGIADIIGRHFWFKPIPEENISAVICSACWSKVDDFHQFYLSVEEAHNTLNSKVKNEPFAEFDFNELLDPDLSPKKELTEKAYPLADKSLDHSNQILKEFCELEMPCSIRNEGTDVNSKSINPIRELDDNETLDEVICKKQRKTTTTLKKTEKILRRGTLCRKSKESKNVKHKIRKEDNTKKLKERSGVKSKLEDDAMVKKYIPMNCELCPFISEDYSSVTKHFRTDHPNVNPYVRCCNKKLFHRQDIVHHAYRHDNPEFFKCKECQKVFAEQSTLSRHMITVHTPEEELNFCCDQCPKKFSRQEKLEIHRNSHVPMEERAFACDQCPNSRFATNELLKVHICARHRRAPNVCHVCAKEIRDKASFEKHVRAHFEDGAPKAKCPIENCNLWLKDEDYLRRHIRRAHTNQEKAVTCEICGGVYKNKYSLTVHKGRVHSNVVFTCEVCKKNFKRALYLRVNT</sequence>
<dbReference type="OrthoDB" id="8117402at2759"/>
<feature type="binding site" evidence="8">
    <location>
        <position position="6"/>
    </location>
    <ligand>
        <name>Zn(2+)</name>
        <dbReference type="ChEBI" id="CHEBI:29105"/>
    </ligand>
</feature>
<feature type="region of interest" description="Disordered" evidence="9">
    <location>
        <begin position="189"/>
        <end position="212"/>
    </location>
</feature>
<dbReference type="GO" id="GO:0005634">
    <property type="term" value="C:nucleus"/>
    <property type="evidence" value="ECO:0007669"/>
    <property type="project" value="UniProtKB-SubCell"/>
</dbReference>
<evidence type="ECO:0000256" key="3">
    <source>
        <dbReference type="ARBA" id="ARBA00022737"/>
    </source>
</evidence>
<evidence type="ECO:0000313" key="13">
    <source>
        <dbReference type="Proteomes" id="UP000606786"/>
    </source>
</evidence>
<dbReference type="PROSITE" id="PS50157">
    <property type="entry name" value="ZINC_FINGER_C2H2_2"/>
    <property type="match status" value="3"/>
</dbReference>
<evidence type="ECO:0000256" key="6">
    <source>
        <dbReference type="ARBA" id="ARBA00023242"/>
    </source>
</evidence>
<keyword evidence="6" id="KW-0539">Nucleus</keyword>
<dbReference type="InterPro" id="IPR012934">
    <property type="entry name" value="Znf_AD"/>
</dbReference>
<dbReference type="InterPro" id="IPR036236">
    <property type="entry name" value="Znf_C2H2_sf"/>
</dbReference>
<dbReference type="GO" id="GO:0001228">
    <property type="term" value="F:DNA-binding transcription activator activity, RNA polymerase II-specific"/>
    <property type="evidence" value="ECO:0007669"/>
    <property type="project" value="TreeGrafter"/>
</dbReference>
<dbReference type="InterPro" id="IPR013087">
    <property type="entry name" value="Znf_C2H2_type"/>
</dbReference>
<evidence type="ECO:0000256" key="5">
    <source>
        <dbReference type="ARBA" id="ARBA00022833"/>
    </source>
</evidence>
<protein>
    <submittedName>
        <fullName evidence="12">(Mediterranean fruit fly) hypothetical protein</fullName>
    </submittedName>
</protein>
<dbReference type="EMBL" id="CAJHJT010000056">
    <property type="protein sequence ID" value="CAD7013755.1"/>
    <property type="molecule type" value="Genomic_DNA"/>
</dbReference>